<dbReference type="AlphaFoldDB" id="A0A392W0U3"/>
<comment type="caution">
    <text evidence="1">The sequence shown here is derived from an EMBL/GenBank/DDBJ whole genome shotgun (WGS) entry which is preliminary data.</text>
</comment>
<dbReference type="EMBL" id="LXQA011327336">
    <property type="protein sequence ID" value="MCI93369.1"/>
    <property type="molecule type" value="Genomic_DNA"/>
</dbReference>
<name>A0A392W0U3_9FABA</name>
<keyword evidence="2" id="KW-1185">Reference proteome</keyword>
<evidence type="ECO:0000313" key="1">
    <source>
        <dbReference type="EMBL" id="MCI93369.1"/>
    </source>
</evidence>
<protein>
    <submittedName>
        <fullName evidence="1">Uncharacterized protein</fullName>
    </submittedName>
</protein>
<organism evidence="1 2">
    <name type="scientific">Trifolium medium</name>
    <dbReference type="NCBI Taxonomy" id="97028"/>
    <lineage>
        <taxon>Eukaryota</taxon>
        <taxon>Viridiplantae</taxon>
        <taxon>Streptophyta</taxon>
        <taxon>Embryophyta</taxon>
        <taxon>Tracheophyta</taxon>
        <taxon>Spermatophyta</taxon>
        <taxon>Magnoliopsida</taxon>
        <taxon>eudicotyledons</taxon>
        <taxon>Gunneridae</taxon>
        <taxon>Pentapetalae</taxon>
        <taxon>rosids</taxon>
        <taxon>fabids</taxon>
        <taxon>Fabales</taxon>
        <taxon>Fabaceae</taxon>
        <taxon>Papilionoideae</taxon>
        <taxon>50 kb inversion clade</taxon>
        <taxon>NPAAA clade</taxon>
        <taxon>Hologalegina</taxon>
        <taxon>IRL clade</taxon>
        <taxon>Trifolieae</taxon>
        <taxon>Trifolium</taxon>
    </lineage>
</organism>
<reference evidence="1 2" key="1">
    <citation type="journal article" date="2018" name="Front. Plant Sci.">
        <title>Red Clover (Trifolium pratense) and Zigzag Clover (T. medium) - A Picture of Genomic Similarities and Differences.</title>
        <authorList>
            <person name="Dluhosova J."/>
            <person name="Istvanek J."/>
            <person name="Nedelnik J."/>
            <person name="Repkova J."/>
        </authorList>
    </citation>
    <scope>NUCLEOTIDE SEQUENCE [LARGE SCALE GENOMIC DNA]</scope>
    <source>
        <strain evidence="2">cv. 10/8</strain>
        <tissue evidence="1">Leaf</tissue>
    </source>
</reference>
<feature type="non-terminal residue" evidence="1">
    <location>
        <position position="1"/>
    </location>
</feature>
<dbReference type="Proteomes" id="UP000265520">
    <property type="component" value="Unassembled WGS sequence"/>
</dbReference>
<proteinExistence type="predicted"/>
<evidence type="ECO:0000313" key="2">
    <source>
        <dbReference type="Proteomes" id="UP000265520"/>
    </source>
</evidence>
<accession>A0A392W0U3</accession>
<sequence length="38" mass="3979">GFGSAGSGVGHGTPYEARLWDLLTALDRAWWGSGFSPV</sequence>